<dbReference type="InterPro" id="IPR036942">
    <property type="entry name" value="Beta-barrel_TonB_sf"/>
</dbReference>
<feature type="domain" description="TonB-dependent receptor plug" evidence="15">
    <location>
        <begin position="52"/>
        <end position="157"/>
    </location>
</feature>
<dbReference type="EMBL" id="JAKGAS010000003">
    <property type="protein sequence ID" value="MCF2948087.1"/>
    <property type="molecule type" value="Genomic_DNA"/>
</dbReference>
<dbReference type="InterPro" id="IPR000531">
    <property type="entry name" value="Beta-barrel_TonB"/>
</dbReference>
<dbReference type="InterPro" id="IPR039426">
    <property type="entry name" value="TonB-dep_rcpt-like"/>
</dbReference>
<comment type="caution">
    <text evidence="16">The sequence shown here is derived from an EMBL/GenBank/DDBJ whole genome shotgun (WGS) entry which is preliminary data.</text>
</comment>
<dbReference type="InterPro" id="IPR012910">
    <property type="entry name" value="Plug_dom"/>
</dbReference>
<dbReference type="Proteomes" id="UP001521137">
    <property type="component" value="Unassembled WGS sequence"/>
</dbReference>
<evidence type="ECO:0000256" key="7">
    <source>
        <dbReference type="ARBA" id="ARBA00023065"/>
    </source>
</evidence>
<comment type="subcellular location">
    <subcellularLocation>
        <location evidence="1 11">Cell outer membrane</location>
        <topology evidence="1 11">Multi-pass membrane protein</topology>
    </subcellularLocation>
</comment>
<evidence type="ECO:0000256" key="1">
    <source>
        <dbReference type="ARBA" id="ARBA00004571"/>
    </source>
</evidence>
<keyword evidence="2 11" id="KW-0813">Transport</keyword>
<keyword evidence="17" id="KW-1185">Reference proteome</keyword>
<reference evidence="16 17" key="1">
    <citation type="submission" date="2022-01" db="EMBL/GenBank/DDBJ databases">
        <title>Paraglaciecola sp. G1-23.</title>
        <authorList>
            <person name="Jin M.S."/>
            <person name="Han D.M."/>
            <person name="Kim H.M."/>
            <person name="Jeon C.O."/>
        </authorList>
    </citation>
    <scope>NUCLEOTIDE SEQUENCE [LARGE SCALE GENOMIC DNA]</scope>
    <source>
        <strain evidence="16 17">G1-23</strain>
    </source>
</reference>
<keyword evidence="10 11" id="KW-0998">Cell outer membrane</keyword>
<evidence type="ECO:0000256" key="12">
    <source>
        <dbReference type="RuleBase" id="RU003357"/>
    </source>
</evidence>
<evidence type="ECO:0000256" key="2">
    <source>
        <dbReference type="ARBA" id="ARBA00022448"/>
    </source>
</evidence>
<keyword evidence="13" id="KW-0732">Signal</keyword>
<dbReference type="Pfam" id="PF00593">
    <property type="entry name" value="TonB_dep_Rec_b-barrel"/>
    <property type="match status" value="1"/>
</dbReference>
<sequence>MNTHKTLFKYSAIALAMSSILLTPKSIAQAAPKVDNQIEKIEITATRRTGTVQDAPLNITALTSDTLAEQNIGDLEDVARWVPGLTVVDQGGRNDSPIIVRGLNTNTSGPGSDGETVATYVGEIPLFINMRLNDIERVEVLIGPQGTLYGAGTLGGAIRYIPKQVELDLTEGKIYGDLFSQSESSSIGGEAGFVFNAPLIDDVLGLRMSLNKLNDPGFIDYNYVVKEGGVSLPDPDWSNQNDVDQNIRRVEDVNGEDTLTAKVALRWKPTDSFDATLSYFYQNQDVEGRSISHYGSLADTNPLSGLVGKYESAYRYEEPREKEDSLLSLEIKADLGFAELVSATGQSGYEADGQRDQTDLLIGLDYSYEEFPAFSSFTRELDKIDIFTQELRLVSQSDTDLSWIIGGYYYKVESEGISKEFTPGFDEYVVNVWETGGNLRPDSLEYYSVDFIDSSEKALFGELSYQFNDKLNFTLGARFYEYEVAIQSDVDFPLLYTSITVEDGYDDFRTGDEVILNLLDVSDEDSGSLLKFNTSYQFTNDVLGYATISEGFRIGGANSVGACDPNASPDTQQVCALAFEQTFDADTTTNYELGFKSSWLRNKLYFNAAIFNVDWDDAQVAGATLNGSQPITTNAGKANSKGLELSSRAIISNELSMYATYSFTKAELRENVLGLFGNGDGDGAADGDGDIDAMSGDRLPGSPEHQFSFGFKYTTEILDGKLLDLVYGLTAQSDVITQIGNRESGDVLGGYSLNNLSASISDDNWAVTFYVDNMFDKYAFVSSRTNKGDIGLAVSPDVNSNGVDILRSYGHYLLSPRKVGLKFTYDFEL</sequence>
<keyword evidence="3 11" id="KW-1134">Transmembrane beta strand</keyword>
<feature type="signal peptide" evidence="13">
    <location>
        <begin position="1"/>
        <end position="30"/>
    </location>
</feature>
<evidence type="ECO:0000256" key="13">
    <source>
        <dbReference type="SAM" id="SignalP"/>
    </source>
</evidence>
<evidence type="ECO:0000259" key="15">
    <source>
        <dbReference type="Pfam" id="PF07715"/>
    </source>
</evidence>
<evidence type="ECO:0000256" key="8">
    <source>
        <dbReference type="ARBA" id="ARBA00023077"/>
    </source>
</evidence>
<evidence type="ECO:0000256" key="6">
    <source>
        <dbReference type="ARBA" id="ARBA00023004"/>
    </source>
</evidence>
<dbReference type="SUPFAM" id="SSF56935">
    <property type="entry name" value="Porins"/>
    <property type="match status" value="1"/>
</dbReference>
<evidence type="ECO:0000256" key="11">
    <source>
        <dbReference type="PROSITE-ProRule" id="PRU01360"/>
    </source>
</evidence>
<keyword evidence="9 11" id="KW-0472">Membrane</keyword>
<evidence type="ECO:0000313" key="17">
    <source>
        <dbReference type="Proteomes" id="UP001521137"/>
    </source>
</evidence>
<name>A0ABS9D557_9ALTE</name>
<evidence type="ECO:0000256" key="3">
    <source>
        <dbReference type="ARBA" id="ARBA00022452"/>
    </source>
</evidence>
<keyword evidence="6" id="KW-0408">Iron</keyword>
<dbReference type="PANTHER" id="PTHR32552">
    <property type="entry name" value="FERRICHROME IRON RECEPTOR-RELATED"/>
    <property type="match status" value="1"/>
</dbReference>
<feature type="chain" id="PRO_5046073279" evidence="13">
    <location>
        <begin position="31"/>
        <end position="829"/>
    </location>
</feature>
<evidence type="ECO:0000259" key="14">
    <source>
        <dbReference type="Pfam" id="PF00593"/>
    </source>
</evidence>
<feature type="domain" description="TonB-dependent receptor-like beta-barrel" evidence="14">
    <location>
        <begin position="281"/>
        <end position="773"/>
    </location>
</feature>
<protein>
    <submittedName>
        <fullName evidence="16">TonB-dependent receptor</fullName>
    </submittedName>
</protein>
<evidence type="ECO:0000256" key="9">
    <source>
        <dbReference type="ARBA" id="ARBA00023136"/>
    </source>
</evidence>
<proteinExistence type="inferred from homology"/>
<accession>A0ABS9D557</accession>
<keyword evidence="16" id="KW-0675">Receptor</keyword>
<comment type="similarity">
    <text evidence="11 12">Belongs to the TonB-dependent receptor family.</text>
</comment>
<keyword evidence="8 12" id="KW-0798">TonB box</keyword>
<gene>
    <name evidence="16" type="ORF">L0668_08215</name>
</gene>
<keyword evidence="4" id="KW-0410">Iron transport</keyword>
<evidence type="ECO:0000256" key="4">
    <source>
        <dbReference type="ARBA" id="ARBA00022496"/>
    </source>
</evidence>
<organism evidence="16 17">
    <name type="scientific">Paraglaciecola algarum</name>
    <dbReference type="NCBI Taxonomy" id="3050085"/>
    <lineage>
        <taxon>Bacteria</taxon>
        <taxon>Pseudomonadati</taxon>
        <taxon>Pseudomonadota</taxon>
        <taxon>Gammaproteobacteria</taxon>
        <taxon>Alteromonadales</taxon>
        <taxon>Alteromonadaceae</taxon>
        <taxon>Paraglaciecola</taxon>
    </lineage>
</organism>
<dbReference type="PANTHER" id="PTHR32552:SF81">
    <property type="entry name" value="TONB-DEPENDENT OUTER MEMBRANE RECEPTOR"/>
    <property type="match status" value="1"/>
</dbReference>
<dbReference type="Gene3D" id="2.40.170.20">
    <property type="entry name" value="TonB-dependent receptor, beta-barrel domain"/>
    <property type="match status" value="1"/>
</dbReference>
<keyword evidence="7" id="KW-0406">Ion transport</keyword>
<dbReference type="RefSeq" id="WP_235311667.1">
    <property type="nucleotide sequence ID" value="NZ_JAKGAS010000003.1"/>
</dbReference>
<evidence type="ECO:0000313" key="16">
    <source>
        <dbReference type="EMBL" id="MCF2948087.1"/>
    </source>
</evidence>
<keyword evidence="5 11" id="KW-0812">Transmembrane</keyword>
<evidence type="ECO:0000256" key="5">
    <source>
        <dbReference type="ARBA" id="ARBA00022692"/>
    </source>
</evidence>
<dbReference type="PROSITE" id="PS52016">
    <property type="entry name" value="TONB_DEPENDENT_REC_3"/>
    <property type="match status" value="1"/>
</dbReference>
<evidence type="ECO:0000256" key="10">
    <source>
        <dbReference type="ARBA" id="ARBA00023237"/>
    </source>
</evidence>
<dbReference type="Pfam" id="PF07715">
    <property type="entry name" value="Plug"/>
    <property type="match status" value="1"/>
</dbReference>